<dbReference type="AlphaFoldDB" id="A0A395VD73"/>
<accession>A0A395VD73</accession>
<comment type="caution">
    <text evidence="1">The sequence shown here is derived from an EMBL/GenBank/DDBJ whole genome shotgun (WGS) entry which is preliminary data.</text>
</comment>
<gene>
    <name evidence="1" type="ORF">DWX93_03015</name>
</gene>
<dbReference type="RefSeq" id="WP_118096573.1">
    <property type="nucleotide sequence ID" value="NZ_QRVL01000001.1"/>
</dbReference>
<dbReference type="EMBL" id="QRVL01000001">
    <property type="protein sequence ID" value="RGS42314.1"/>
    <property type="molecule type" value="Genomic_DNA"/>
</dbReference>
<dbReference type="InterPro" id="IPR009702">
    <property type="entry name" value="DUF1284"/>
</dbReference>
<proteinExistence type="predicted"/>
<protein>
    <submittedName>
        <fullName evidence="1">DUF1284 domain-containing protein</fullName>
    </submittedName>
</protein>
<dbReference type="Pfam" id="PF06935">
    <property type="entry name" value="DUF1284"/>
    <property type="match status" value="1"/>
</dbReference>
<name>A0A395VD73_9FIRM</name>
<evidence type="ECO:0000313" key="1">
    <source>
        <dbReference type="EMBL" id="RGS42314.1"/>
    </source>
</evidence>
<sequence>MADKFRGHHIVCTSLYEGKGYSGAFCENMTAVVERLRKDPDEELLLVAEPDMICANCPNRTETNECVHNHNRVVNKDRRVIEFFGLEENRFYTYREMCRHARAAMNMDFFMENCGKCDWRKQGLCKYEDLLAQLDRCIEKE</sequence>
<reference evidence="1" key="1">
    <citation type="submission" date="2018-08" db="EMBL/GenBank/DDBJ databases">
        <title>A genome reference for cultivated species of the human gut microbiota.</title>
        <authorList>
            <person name="Zou Y."/>
            <person name="Xue W."/>
            <person name="Luo G."/>
        </authorList>
    </citation>
    <scope>NUCLEOTIDE SEQUENCE [LARGE SCALE GENOMIC DNA]</scope>
    <source>
        <strain evidence="1">AF22-12AC</strain>
    </source>
</reference>
<dbReference type="Proteomes" id="UP000266172">
    <property type="component" value="Unassembled WGS sequence"/>
</dbReference>
<organism evidence="1">
    <name type="scientific">Roseburia hominis</name>
    <dbReference type="NCBI Taxonomy" id="301301"/>
    <lineage>
        <taxon>Bacteria</taxon>
        <taxon>Bacillati</taxon>
        <taxon>Bacillota</taxon>
        <taxon>Clostridia</taxon>
        <taxon>Lachnospirales</taxon>
        <taxon>Lachnospiraceae</taxon>
        <taxon>Roseburia</taxon>
    </lineage>
</organism>